<dbReference type="EMBL" id="QXIT01000013">
    <property type="protein sequence ID" value="RIE10860.1"/>
    <property type="molecule type" value="Genomic_DNA"/>
</dbReference>
<dbReference type="GO" id="GO:0019262">
    <property type="term" value="P:N-acetylneuraminate catabolic process"/>
    <property type="evidence" value="ECO:0007669"/>
    <property type="project" value="UniProtKB-UniPathway"/>
</dbReference>
<evidence type="ECO:0000313" key="6">
    <source>
        <dbReference type="EMBL" id="RIE10860.1"/>
    </source>
</evidence>
<comment type="catalytic activity">
    <reaction evidence="1">
        <text>an N-acyl-D-glucosamine 6-phosphate = an N-acyl-D-mannosamine 6-phosphate</text>
        <dbReference type="Rhea" id="RHEA:23932"/>
        <dbReference type="ChEBI" id="CHEBI:57599"/>
        <dbReference type="ChEBI" id="CHEBI:57666"/>
        <dbReference type="EC" id="5.1.3.9"/>
    </reaction>
</comment>
<comment type="pathway">
    <text evidence="3">Amino-sugar metabolism; N-acetylneuraminate degradation; D-fructose 6-phosphate from N-acetylneuraminate: step 3/5.</text>
</comment>
<dbReference type="UniPathway" id="UPA00629">
    <property type="reaction ID" value="UER00682"/>
</dbReference>
<dbReference type="Gene3D" id="3.20.20.70">
    <property type="entry name" value="Aldolase class I"/>
    <property type="match status" value="1"/>
</dbReference>
<evidence type="ECO:0000313" key="7">
    <source>
        <dbReference type="Proteomes" id="UP000266260"/>
    </source>
</evidence>
<dbReference type="Proteomes" id="UP000266260">
    <property type="component" value="Unassembled WGS sequence"/>
</dbReference>
<evidence type="ECO:0000256" key="1">
    <source>
        <dbReference type="ARBA" id="ARBA00000056"/>
    </source>
</evidence>
<comment type="caution">
    <text evidence="6">The sequence shown here is derived from an EMBL/GenBank/DDBJ whole genome shotgun (WGS) entry which is preliminary data.</text>
</comment>
<evidence type="ECO:0000256" key="2">
    <source>
        <dbReference type="ARBA" id="ARBA00002147"/>
    </source>
</evidence>
<organism evidence="6 7">
    <name type="scientific">Candidatus Cryosericum odellii</name>
    <dbReference type="NCBI Taxonomy" id="2290917"/>
    <lineage>
        <taxon>Bacteria</taxon>
        <taxon>Pseudomonadati</taxon>
        <taxon>Caldisericota/Cryosericota group</taxon>
        <taxon>Candidatus Cryosericota</taxon>
        <taxon>Candidatus Cryosericia</taxon>
        <taxon>Candidatus Cryosericales</taxon>
        <taxon>Candidatus Cryosericaceae</taxon>
        <taxon>Candidatus Cryosericum</taxon>
    </lineage>
</organism>
<accession>A0A398D8E4</accession>
<dbReference type="EC" id="5.1.3.9" evidence="4"/>
<gene>
    <name evidence="6" type="ORF">SMC6_00460</name>
</gene>
<reference evidence="6 7" key="1">
    <citation type="submission" date="2018-09" db="EMBL/GenBank/DDBJ databases">
        <title>Discovery and Ecogenomic Context for Candidatus Cryosericales, a Global Caldiserica Order Active in Thawing Permafrost.</title>
        <authorList>
            <person name="Martinez M.A."/>
            <person name="Woodcroft B.J."/>
            <person name="Ignacio Espinoza J.C."/>
            <person name="Zayed A."/>
            <person name="Singleton C.M."/>
            <person name="Boyd J."/>
            <person name="Li Y.-F."/>
            <person name="Purvine S."/>
            <person name="Maughan H."/>
            <person name="Hodgkins S.B."/>
            <person name="Anderson D."/>
            <person name="Sederholm M."/>
            <person name="Temperton B."/>
            <person name="Saleska S.R."/>
            <person name="Tyson G.W."/>
            <person name="Rich V.I."/>
        </authorList>
    </citation>
    <scope>NUCLEOTIDE SEQUENCE [LARGE SCALE GENOMIC DNA]</scope>
    <source>
        <strain evidence="6 7">SMC6</strain>
    </source>
</reference>
<dbReference type="InterPro" id="IPR013785">
    <property type="entry name" value="Aldolase_TIM"/>
</dbReference>
<evidence type="ECO:0000256" key="3">
    <source>
        <dbReference type="ARBA" id="ARBA00005081"/>
    </source>
</evidence>
<name>A0A398D8E4_9BACT</name>
<dbReference type="GO" id="GO:0006051">
    <property type="term" value="P:N-acetylmannosamine metabolic process"/>
    <property type="evidence" value="ECO:0007669"/>
    <property type="project" value="InterPro"/>
</dbReference>
<proteinExistence type="predicted"/>
<comment type="function">
    <text evidence="2">Converts N-acetylmannosamine-6-phosphate (ManNAc-6-P) to N-acetylglucosamine-6-phosphate (GlcNAc-6-P).</text>
</comment>
<keyword evidence="5" id="KW-0119">Carbohydrate metabolism</keyword>
<dbReference type="Pfam" id="PF04131">
    <property type="entry name" value="NanE"/>
    <property type="match status" value="1"/>
</dbReference>
<dbReference type="GO" id="GO:0047465">
    <property type="term" value="F:N-acylglucosamine-6-phosphate 2-epimerase activity"/>
    <property type="evidence" value="ECO:0007669"/>
    <property type="project" value="UniProtKB-EC"/>
</dbReference>
<evidence type="ECO:0000256" key="4">
    <source>
        <dbReference type="ARBA" id="ARBA00013180"/>
    </source>
</evidence>
<dbReference type="AlphaFoldDB" id="A0A398D8E4"/>
<dbReference type="InterPro" id="IPR007260">
    <property type="entry name" value="NanE"/>
</dbReference>
<evidence type="ECO:0000256" key="5">
    <source>
        <dbReference type="ARBA" id="ARBA00023277"/>
    </source>
</evidence>
<dbReference type="SUPFAM" id="SSF51366">
    <property type="entry name" value="Ribulose-phoshate binding barrel"/>
    <property type="match status" value="1"/>
</dbReference>
<protein>
    <recommendedName>
        <fullName evidence="4">N-acylglucosamine-6-phosphate 2-epimerase</fullName>
        <ecNumber evidence="4">5.1.3.9</ecNumber>
    </recommendedName>
</protein>
<keyword evidence="7" id="KW-1185">Reference proteome</keyword>
<sequence>MDHARLSALALEYGAHAVVVGTAITRPEIITGWFTENMRNLGEKKP</sequence>
<dbReference type="InterPro" id="IPR011060">
    <property type="entry name" value="RibuloseP-bd_barrel"/>
</dbReference>